<dbReference type="AlphaFoldDB" id="A0A6J3MDZ5"/>
<sequence>MAISSRFRRCGRNIVLCSVCSTPLSSPSRLADLGQCASSIAQEHLRSNLCAFPSSSNETQNVMRYNHLRTVYASIPRKRVSCTYPDDYYAIA</sequence>
<evidence type="ECO:0000313" key="2">
    <source>
        <dbReference type="RefSeq" id="XP_033463124.1"/>
    </source>
</evidence>
<proteinExistence type="predicted"/>
<reference evidence="2" key="1">
    <citation type="submission" date="2020-01" db="EMBL/GenBank/DDBJ databases">
        <authorList>
            <consortium name="DOE Joint Genome Institute"/>
            <person name="Haridas S."/>
            <person name="Albert R."/>
            <person name="Binder M."/>
            <person name="Bloem J."/>
            <person name="Labutti K."/>
            <person name="Salamov A."/>
            <person name="Andreopoulos B."/>
            <person name="Baker S.E."/>
            <person name="Barry K."/>
            <person name="Bills G."/>
            <person name="Bluhm B.H."/>
            <person name="Cannon C."/>
            <person name="Castanera R."/>
            <person name="Culley D.E."/>
            <person name="Daum C."/>
            <person name="Ezra D."/>
            <person name="Gonzalez J.B."/>
            <person name="Henrissat B."/>
            <person name="Kuo A."/>
            <person name="Liang C."/>
            <person name="Lipzen A."/>
            <person name="Lutzoni F."/>
            <person name="Magnuson J."/>
            <person name="Mondo S."/>
            <person name="Nolan M."/>
            <person name="Ohm R."/>
            <person name="Pangilinan J."/>
            <person name="Park H.-J."/>
            <person name="Ramirez L."/>
            <person name="Alfaro M."/>
            <person name="Sun H."/>
            <person name="Tritt A."/>
            <person name="Yoshinaga Y."/>
            <person name="Zwiers L.-H."/>
            <person name="Turgeon B.G."/>
            <person name="Goodwin S.B."/>
            <person name="Spatafora J.W."/>
            <person name="Crous P.W."/>
            <person name="Grigoriev I.V."/>
        </authorList>
    </citation>
    <scope>NUCLEOTIDE SEQUENCE</scope>
    <source>
        <strain evidence="2">CBS 342.82</strain>
    </source>
</reference>
<evidence type="ECO:0000313" key="1">
    <source>
        <dbReference type="Proteomes" id="UP000504637"/>
    </source>
</evidence>
<name>A0A6J3MDZ5_9PEZI</name>
<reference evidence="2" key="2">
    <citation type="submission" date="2020-04" db="EMBL/GenBank/DDBJ databases">
        <authorList>
            <consortium name="NCBI Genome Project"/>
        </authorList>
    </citation>
    <scope>NUCLEOTIDE SEQUENCE</scope>
    <source>
        <strain evidence="2">CBS 342.82</strain>
    </source>
</reference>
<accession>A0A6J3MDZ5</accession>
<gene>
    <name evidence="2" type="ORF">K489DRAFT_106224</name>
</gene>
<reference evidence="2" key="3">
    <citation type="submission" date="2025-08" db="UniProtKB">
        <authorList>
            <consortium name="RefSeq"/>
        </authorList>
    </citation>
    <scope>IDENTIFICATION</scope>
    <source>
        <strain evidence="2">CBS 342.82</strain>
    </source>
</reference>
<protein>
    <submittedName>
        <fullName evidence="2">Uncharacterized protein</fullName>
    </submittedName>
</protein>
<dbReference type="Proteomes" id="UP000504637">
    <property type="component" value="Unplaced"/>
</dbReference>
<keyword evidence="1" id="KW-1185">Reference proteome</keyword>
<organism evidence="2">
    <name type="scientific">Dissoconium aciculare CBS 342.82</name>
    <dbReference type="NCBI Taxonomy" id="1314786"/>
    <lineage>
        <taxon>Eukaryota</taxon>
        <taxon>Fungi</taxon>
        <taxon>Dikarya</taxon>
        <taxon>Ascomycota</taxon>
        <taxon>Pezizomycotina</taxon>
        <taxon>Dothideomycetes</taxon>
        <taxon>Dothideomycetidae</taxon>
        <taxon>Mycosphaerellales</taxon>
        <taxon>Dissoconiaceae</taxon>
        <taxon>Dissoconium</taxon>
    </lineage>
</organism>
<dbReference type="RefSeq" id="XP_033463124.1">
    <property type="nucleotide sequence ID" value="XM_033598860.1"/>
</dbReference>
<dbReference type="GeneID" id="54356659"/>